<dbReference type="RefSeq" id="WP_010890292.1">
    <property type="nucleotide sequence ID" value="NC_011779.1"/>
</dbReference>
<accession>A0A0H3C5H1</accession>
<dbReference type="Proteomes" id="UP000006901">
    <property type="component" value="Plasmid ZS7_lp28-2"/>
</dbReference>
<reference evidence="1 2" key="1">
    <citation type="journal article" date="2011" name="J. Bacteriol.">
        <title>Whole-genome sequences of thirteen isolates of Borrelia burgdorferi.</title>
        <authorList>
            <person name="Schutzer S.E."/>
            <person name="Fraser-Liggett C.M."/>
            <person name="Casjens S.R."/>
            <person name="Qiu W.G."/>
            <person name="Dunn J.J."/>
            <person name="Mongodin E.F."/>
            <person name="Luft B.J."/>
        </authorList>
    </citation>
    <scope>NUCLEOTIDE SEQUENCE [LARGE SCALE GENOMIC DNA]</scope>
    <source>
        <strain evidence="1 2">ZS7</strain>
        <plasmid evidence="1 2">ZS7_lp28-2</plasmid>
    </source>
</reference>
<dbReference type="KEGG" id="bbz:BbuZS7_G17"/>
<evidence type="ECO:0000313" key="1">
    <source>
        <dbReference type="EMBL" id="ACK75325.1"/>
    </source>
</evidence>
<dbReference type="EMBL" id="CP001209">
    <property type="protein sequence ID" value="ACK75325.1"/>
    <property type="molecule type" value="Genomic_DNA"/>
</dbReference>
<sequence length="277" mass="31400">MSRSIFAEASGSYSADIIQLAKGGLSELVPYKMISRNDLRQGYYIVKKATVDHNVTATFGDHSNEIGKSSIFFKEMAYKMHVFDTVQRISLKDLMYGTITEDEVKANLELGLMKDAYHSVIFGKKNINMEGIANLKGRSKVTVETLTNGYTLYEKVALAKREAEKHMEKLDEGYHLLVPHNFSHLLLELYSEPQYVTVKEALFRDHKVVTSVFKGLKNPILYQPNPEVMFVPMLSEIFFRKFASSDGDYIHASMESAGIIHFQPQEVIEIEVTKPNG</sequence>
<geneLocation type="plasmid" evidence="1 2">
    <name>ZS7_lp28-2</name>
</geneLocation>
<dbReference type="AlphaFoldDB" id="A0A0H3C5H1"/>
<proteinExistence type="predicted"/>
<organism evidence="1 2">
    <name type="scientific">Borreliella burgdorferi (strain ZS7)</name>
    <name type="common">Borrelia burgdorferi</name>
    <dbReference type="NCBI Taxonomy" id="445985"/>
    <lineage>
        <taxon>Bacteria</taxon>
        <taxon>Pseudomonadati</taxon>
        <taxon>Spirochaetota</taxon>
        <taxon>Spirochaetia</taxon>
        <taxon>Spirochaetales</taxon>
        <taxon>Borreliaceae</taxon>
        <taxon>Borreliella</taxon>
    </lineage>
</organism>
<protein>
    <submittedName>
        <fullName evidence="1">Uncharacterized protein</fullName>
    </submittedName>
</protein>
<evidence type="ECO:0000313" key="2">
    <source>
        <dbReference type="Proteomes" id="UP000006901"/>
    </source>
</evidence>
<name>A0A0H3C5H1_BORBZ</name>
<dbReference type="HOGENOM" id="CLU_087525_0_0_12"/>
<keyword evidence="1" id="KW-0614">Plasmid</keyword>
<gene>
    <name evidence="1" type="ordered locus">BbuZS7_G17</name>
</gene>